<protein>
    <submittedName>
        <fullName evidence="3">Uncharacterized protein</fullName>
    </submittedName>
</protein>
<gene>
    <name evidence="3" type="ORF">D9613_009363</name>
</gene>
<evidence type="ECO:0000313" key="3">
    <source>
        <dbReference type="EMBL" id="KAF4622200.1"/>
    </source>
</evidence>
<keyword evidence="4" id="KW-1185">Reference proteome</keyword>
<dbReference type="Proteomes" id="UP000521872">
    <property type="component" value="Unassembled WGS sequence"/>
</dbReference>
<accession>A0A8H4VVT7</accession>
<evidence type="ECO:0000313" key="4">
    <source>
        <dbReference type="Proteomes" id="UP000521872"/>
    </source>
</evidence>
<feature type="compositionally biased region" description="Basic and acidic residues" evidence="1">
    <location>
        <begin position="177"/>
        <end position="191"/>
    </location>
</feature>
<proteinExistence type="predicted"/>
<feature type="chain" id="PRO_5034536118" evidence="2">
    <location>
        <begin position="18"/>
        <end position="259"/>
    </location>
</feature>
<evidence type="ECO:0000256" key="1">
    <source>
        <dbReference type="SAM" id="MobiDB-lite"/>
    </source>
</evidence>
<feature type="signal peptide" evidence="2">
    <location>
        <begin position="1"/>
        <end position="17"/>
    </location>
</feature>
<keyword evidence="2" id="KW-0732">Signal</keyword>
<comment type="caution">
    <text evidence="3">The sequence shown here is derived from an EMBL/GenBank/DDBJ whole genome shotgun (WGS) entry which is preliminary data.</text>
</comment>
<name>A0A8H4VVT7_9AGAR</name>
<dbReference type="EMBL" id="JAACJL010000002">
    <property type="protein sequence ID" value="KAF4622200.1"/>
    <property type="molecule type" value="Genomic_DNA"/>
</dbReference>
<feature type="region of interest" description="Disordered" evidence="1">
    <location>
        <begin position="167"/>
        <end position="192"/>
    </location>
</feature>
<evidence type="ECO:0000256" key="2">
    <source>
        <dbReference type="SAM" id="SignalP"/>
    </source>
</evidence>
<organism evidence="3 4">
    <name type="scientific">Agrocybe pediades</name>
    <dbReference type="NCBI Taxonomy" id="84607"/>
    <lineage>
        <taxon>Eukaryota</taxon>
        <taxon>Fungi</taxon>
        <taxon>Dikarya</taxon>
        <taxon>Basidiomycota</taxon>
        <taxon>Agaricomycotina</taxon>
        <taxon>Agaricomycetes</taxon>
        <taxon>Agaricomycetidae</taxon>
        <taxon>Agaricales</taxon>
        <taxon>Agaricineae</taxon>
        <taxon>Strophariaceae</taxon>
        <taxon>Agrocybe</taxon>
    </lineage>
</organism>
<reference evidence="3 4" key="1">
    <citation type="submission" date="2019-12" db="EMBL/GenBank/DDBJ databases">
        <authorList>
            <person name="Floudas D."/>
            <person name="Bentzer J."/>
            <person name="Ahren D."/>
            <person name="Johansson T."/>
            <person name="Persson P."/>
            <person name="Tunlid A."/>
        </authorList>
    </citation>
    <scope>NUCLEOTIDE SEQUENCE [LARGE SCALE GENOMIC DNA]</scope>
    <source>
        <strain evidence="3 4">CBS 102.39</strain>
    </source>
</reference>
<dbReference type="AlphaFoldDB" id="A0A8H4VVT7"/>
<sequence length="259" mass="28703">MLLQFSIVLLQLFKAQLINLFPNTKPALYPRQPPRDRHERGPHPAVDNFEDDFIKFIFPTSKSKKSKAKGSKKPRVLAAAISTESIVSSTIDKANKGKVAVVLTQQVRINIVASSTAGGEGCKEQEVEVVRTEGDEFKWLEEEMEGYGLTTDGSVAEDADEPVEAIDSSSGLDEDKDGCKVHSPKANESKTLDGVGLTPEGFLFSETQDLADIQELEADSERQRLLKLRVREIVKKMVAMECLSEEEKAILLSQEKPRK</sequence>